<evidence type="ECO:0000313" key="1">
    <source>
        <dbReference type="EnsemblPlants" id="AVESA.00010b.r2.5DG0941660.1.CDS"/>
    </source>
</evidence>
<name>A0ACD5Y4R1_AVESA</name>
<dbReference type="EnsemblPlants" id="AVESA.00010b.r2.5DG0941660.1">
    <property type="protein sequence ID" value="AVESA.00010b.r2.5DG0941660.1.CDS"/>
    <property type="gene ID" value="AVESA.00010b.r2.5DG0941660"/>
</dbReference>
<keyword evidence="2" id="KW-1185">Reference proteome</keyword>
<reference evidence="1" key="1">
    <citation type="submission" date="2021-05" db="EMBL/GenBank/DDBJ databases">
        <authorList>
            <person name="Scholz U."/>
            <person name="Mascher M."/>
            <person name="Fiebig A."/>
        </authorList>
    </citation>
    <scope>NUCLEOTIDE SEQUENCE [LARGE SCALE GENOMIC DNA]</scope>
</reference>
<accession>A0ACD5Y4R1</accession>
<reference evidence="1" key="2">
    <citation type="submission" date="2025-09" db="UniProtKB">
        <authorList>
            <consortium name="EnsemblPlants"/>
        </authorList>
    </citation>
    <scope>IDENTIFICATION</scope>
</reference>
<proteinExistence type="predicted"/>
<protein>
    <submittedName>
        <fullName evidence="1">Uncharacterized protein</fullName>
    </submittedName>
</protein>
<evidence type="ECO:0000313" key="2">
    <source>
        <dbReference type="Proteomes" id="UP001732700"/>
    </source>
</evidence>
<organism evidence="1 2">
    <name type="scientific">Avena sativa</name>
    <name type="common">Oat</name>
    <dbReference type="NCBI Taxonomy" id="4498"/>
    <lineage>
        <taxon>Eukaryota</taxon>
        <taxon>Viridiplantae</taxon>
        <taxon>Streptophyta</taxon>
        <taxon>Embryophyta</taxon>
        <taxon>Tracheophyta</taxon>
        <taxon>Spermatophyta</taxon>
        <taxon>Magnoliopsida</taxon>
        <taxon>Liliopsida</taxon>
        <taxon>Poales</taxon>
        <taxon>Poaceae</taxon>
        <taxon>BOP clade</taxon>
        <taxon>Pooideae</taxon>
        <taxon>Poodae</taxon>
        <taxon>Poeae</taxon>
        <taxon>Poeae Chloroplast Group 1 (Aveneae type)</taxon>
        <taxon>Aveninae</taxon>
        <taxon>Avena</taxon>
    </lineage>
</organism>
<dbReference type="Proteomes" id="UP001732700">
    <property type="component" value="Chromosome 5D"/>
</dbReference>
<sequence length="743" mass="84610">MKVSNGEASEASIKQVVLPTGGHKHKIFQKDKEKEMPQMIDDIRAMLRSIDDGEISISPYDTAWVALVKNMDRGNVPQFPSSISWIIQNQLSDGSWGDEAFFLVQDRMINTLACVIALKSWNIYEDECEKGLSFIRENWCMLEDEELDDSMLGGFEIILPRLLEMAMDLGLDVPCNESALQEVFAKRDLKLARIPKDLLHDAHTTLLISLEGLQGLDWEKLLKLRCPDGSFMDCPAPTAYALMETGDKKCLEYLNGIINKFNGGAPTLYPLDIFERLWLVDRLVRLGISMHFTSEIKECLDYVYRYWSDDGVCCTRDIPLRDIDDTSMGFRLLRLHGYHVSPRVFKQFETDGEFCCFTGESNKSVTCAFGLYRASQAAFPGEDELQRAEIFSREFLHHRQASHNLKDKWLIPKDLPGEVGYALDFPWKASLPRIETRMYLEQYGGSSEVWIGKVLYRMFLFSNDLLLQTAKADLRNFQRLCKLELHSLKKWCNRKNLQMYGVSPKSVLQAYFLAAASIFEPNRARERLGWARTAVLSEAVSSHFRRSASADNTREGFIVELTGDRCNNIERGAKDLTESSILHALDEHIGLLAFDNASSDNLYEAWKQWLMTWTSQDCEGNAALLLVRTVEICSGRHPCLTGQELDFFQYSGLQHLTSSICRKVCARALVQDGQSVENTEDSNHRVDLEMKELTRRVLQGGGGISEVTRQTFLHVVKSFYYVAHCSPETVDSHISKVIFEDVV</sequence>